<sequence length="251" mass="29438">MQSYSALSKLYDVFMDNVPYNEWAEFLKEELYKEDIREGLLLDLGCGTGKMTNIFSDMGYDMTGIDNSTYMLEEAISTRGERDILYLCQNMQEFELYGTVKAVFSVCDCINYILSKDELVNCFKLVNNYLDPKGLFIFDFNTKYKYKELIGEQTIAENRDEGSFIWDNYYYEDSDINEYELTIFLKREDGLYEKFEELHQQKGYDFDEMKALVEEAGLLFVKAYDGYKNEDVNDKSERIVMICRENGKIGG</sequence>
<accession>A0A1I0XM81</accession>
<dbReference type="RefSeq" id="WP_092871675.1">
    <property type="nucleotide sequence ID" value="NZ_FOJY01000007.1"/>
</dbReference>
<dbReference type="OrthoDB" id="9811589at2"/>
<dbReference type="Proteomes" id="UP000198838">
    <property type="component" value="Unassembled WGS sequence"/>
</dbReference>
<dbReference type="STRING" id="1120918.SAMN05216249_10726"/>
<dbReference type="Gene3D" id="2.20.25.110">
    <property type="entry name" value="S-adenosyl-L-methionine-dependent methyltransferases"/>
    <property type="match status" value="1"/>
</dbReference>
<dbReference type="GO" id="GO:0032259">
    <property type="term" value="P:methylation"/>
    <property type="evidence" value="ECO:0007669"/>
    <property type="project" value="UniProtKB-KW"/>
</dbReference>
<organism evidence="2 3">
    <name type="scientific">Acetitomaculum ruminis DSM 5522</name>
    <dbReference type="NCBI Taxonomy" id="1120918"/>
    <lineage>
        <taxon>Bacteria</taxon>
        <taxon>Bacillati</taxon>
        <taxon>Bacillota</taxon>
        <taxon>Clostridia</taxon>
        <taxon>Lachnospirales</taxon>
        <taxon>Lachnospiraceae</taxon>
        <taxon>Acetitomaculum</taxon>
    </lineage>
</organism>
<evidence type="ECO:0000313" key="3">
    <source>
        <dbReference type="Proteomes" id="UP000198838"/>
    </source>
</evidence>
<name>A0A1I0XM81_9FIRM</name>
<keyword evidence="2" id="KW-0489">Methyltransferase</keyword>
<dbReference type="GO" id="GO:0008168">
    <property type="term" value="F:methyltransferase activity"/>
    <property type="evidence" value="ECO:0007669"/>
    <property type="project" value="UniProtKB-KW"/>
</dbReference>
<dbReference type="SUPFAM" id="SSF53335">
    <property type="entry name" value="S-adenosyl-L-methionine-dependent methyltransferases"/>
    <property type="match status" value="1"/>
</dbReference>
<dbReference type="Pfam" id="PF13649">
    <property type="entry name" value="Methyltransf_25"/>
    <property type="match status" value="1"/>
</dbReference>
<protein>
    <submittedName>
        <fullName evidence="2">Methyltransferase domain-containing protein</fullName>
    </submittedName>
</protein>
<keyword evidence="2" id="KW-0808">Transferase</keyword>
<feature type="domain" description="Methyltransferase" evidence="1">
    <location>
        <begin position="42"/>
        <end position="134"/>
    </location>
</feature>
<keyword evidence="3" id="KW-1185">Reference proteome</keyword>
<evidence type="ECO:0000259" key="1">
    <source>
        <dbReference type="Pfam" id="PF13649"/>
    </source>
</evidence>
<proteinExistence type="predicted"/>
<dbReference type="Gene3D" id="3.40.50.150">
    <property type="entry name" value="Vaccinia Virus protein VP39"/>
    <property type="match status" value="1"/>
</dbReference>
<evidence type="ECO:0000313" key="2">
    <source>
        <dbReference type="EMBL" id="SFB02155.1"/>
    </source>
</evidence>
<dbReference type="EMBL" id="FOJY01000007">
    <property type="protein sequence ID" value="SFB02155.1"/>
    <property type="molecule type" value="Genomic_DNA"/>
</dbReference>
<dbReference type="InterPro" id="IPR041698">
    <property type="entry name" value="Methyltransf_25"/>
</dbReference>
<gene>
    <name evidence="2" type="ORF">SAMN05216249_10726</name>
</gene>
<reference evidence="2 3" key="1">
    <citation type="submission" date="2016-10" db="EMBL/GenBank/DDBJ databases">
        <authorList>
            <person name="de Groot N.N."/>
        </authorList>
    </citation>
    <scope>NUCLEOTIDE SEQUENCE [LARGE SCALE GENOMIC DNA]</scope>
    <source>
        <strain evidence="2 3">DSM 5522</strain>
    </source>
</reference>
<dbReference type="InterPro" id="IPR029063">
    <property type="entry name" value="SAM-dependent_MTases_sf"/>
</dbReference>
<dbReference type="AlphaFoldDB" id="A0A1I0XM81"/>